<dbReference type="CDD" id="cd01935">
    <property type="entry name" value="Ntn_CGH_like"/>
    <property type="match status" value="1"/>
</dbReference>
<dbReference type="SUPFAM" id="SSF56235">
    <property type="entry name" value="N-terminal nucleophile aminohydrolases (Ntn hydrolases)"/>
    <property type="match status" value="1"/>
</dbReference>
<dbReference type="PANTHER" id="PTHR34180:SF1">
    <property type="entry name" value="BETA-ALANYL-DOPAMINE_CARCININE HYDROLASE"/>
    <property type="match status" value="1"/>
</dbReference>
<dbReference type="InterPro" id="IPR005079">
    <property type="entry name" value="Peptidase_C45_hydrolase"/>
</dbReference>
<evidence type="ECO:0000313" key="3">
    <source>
        <dbReference type="Proteomes" id="UP001364890"/>
    </source>
</evidence>
<dbReference type="RefSeq" id="WP_336498683.1">
    <property type="nucleotide sequence ID" value="NZ_JBAWSY010000015.1"/>
</dbReference>
<evidence type="ECO:0000259" key="1">
    <source>
        <dbReference type="Pfam" id="PF03417"/>
    </source>
</evidence>
<sequence length="354" mass="40968">MGNVYSEIVQFQGDHYNFGYMQGNLLKESPILINRKKQWAPKSRHFIINESEFQNVILTFAPQIWDEIQGLADSLNWKMEDAIREFGGYYLEYGRSGCSIYTGTEYMVRNYDNHPFSYEGRFTIYQPTDGGYAVIGPSMQITGRTDGMNEKGLAMGYNFINRKNSSDGFVCNMIGRIILETCANVEEAIDLLKEIPHRHSFSYVLLDPKGETFVVEASPRAVEVRQSNVCTNHFEELTEENRYRTDDSFRRQQEILQQQNYVTDPYTAYRMMNDSDKGVFSKKYGAWAGTLHTSIYFPKEMRIGFTLGGDRLPLIFDFNEWMQGGKMKAKRIKGVLDSNLPFINMEEIKNIKHL</sequence>
<dbReference type="InterPro" id="IPR047794">
    <property type="entry name" value="C45_proenzyme-like"/>
</dbReference>
<reference evidence="2 3" key="1">
    <citation type="submission" date="2024-01" db="EMBL/GenBank/DDBJ databases">
        <title>Seven novel Bacillus-like species.</title>
        <authorList>
            <person name="Liu G."/>
        </authorList>
    </citation>
    <scope>NUCLEOTIDE SEQUENCE [LARGE SCALE GENOMIC DNA]</scope>
    <source>
        <strain evidence="2 3">FJAT-51614</strain>
    </source>
</reference>
<accession>A0ABU8F7Y9</accession>
<dbReference type="Proteomes" id="UP001364890">
    <property type="component" value="Unassembled WGS sequence"/>
</dbReference>
<gene>
    <name evidence="2" type="ORF">WAX74_16000</name>
</gene>
<feature type="domain" description="Peptidase C45 hydrolase" evidence="1">
    <location>
        <begin position="104"/>
        <end position="311"/>
    </location>
</feature>
<protein>
    <submittedName>
        <fullName evidence="2">C45 family peptidase</fullName>
    </submittedName>
</protein>
<dbReference type="Pfam" id="PF03417">
    <property type="entry name" value="AAT"/>
    <property type="match status" value="1"/>
</dbReference>
<comment type="caution">
    <text evidence="2">The sequence shown here is derived from an EMBL/GenBank/DDBJ whole genome shotgun (WGS) entry which is preliminary data.</text>
</comment>
<name>A0ABU8F7Y9_9BACI</name>
<organism evidence="2 3">
    <name type="scientific">Psychrobacillus mangrovi</name>
    <dbReference type="NCBI Taxonomy" id="3117745"/>
    <lineage>
        <taxon>Bacteria</taxon>
        <taxon>Bacillati</taxon>
        <taxon>Bacillota</taxon>
        <taxon>Bacilli</taxon>
        <taxon>Bacillales</taxon>
        <taxon>Bacillaceae</taxon>
        <taxon>Psychrobacillus</taxon>
    </lineage>
</organism>
<dbReference type="Gene3D" id="3.60.60.10">
    <property type="entry name" value="Penicillin V Acylase, Chain A"/>
    <property type="match status" value="1"/>
</dbReference>
<dbReference type="EMBL" id="JBAWSY010000015">
    <property type="protein sequence ID" value="MEI4771127.1"/>
    <property type="molecule type" value="Genomic_DNA"/>
</dbReference>
<dbReference type="InterPro" id="IPR029055">
    <property type="entry name" value="Ntn_hydrolases_N"/>
</dbReference>
<proteinExistence type="predicted"/>
<dbReference type="InterPro" id="IPR047801">
    <property type="entry name" value="Peptidase_C45"/>
</dbReference>
<keyword evidence="3" id="KW-1185">Reference proteome</keyword>
<dbReference type="PANTHER" id="PTHR34180">
    <property type="entry name" value="PEPTIDASE C45"/>
    <property type="match status" value="1"/>
</dbReference>
<dbReference type="NCBIfam" id="NF040521">
    <property type="entry name" value="C45_proenzyme"/>
    <property type="match status" value="1"/>
</dbReference>
<evidence type="ECO:0000313" key="2">
    <source>
        <dbReference type="EMBL" id="MEI4771127.1"/>
    </source>
</evidence>